<evidence type="ECO:0000313" key="2">
    <source>
        <dbReference type="Proteomes" id="UP000236520"/>
    </source>
</evidence>
<dbReference type="Proteomes" id="UP000236520">
    <property type="component" value="Unassembled WGS sequence"/>
</dbReference>
<protein>
    <submittedName>
        <fullName evidence="1">Uncharacterized protein</fullName>
    </submittedName>
</protein>
<reference evidence="1 2" key="1">
    <citation type="submission" date="2015-09" db="EMBL/GenBank/DDBJ databases">
        <title>Genome sequence, genome mining and natural product profiling of a biocontrol bacterium Streptomyces malaysiensis F913.</title>
        <authorList>
            <person name="Xu Y."/>
            <person name="Wei J."/>
            <person name="Xie J."/>
            <person name="Li T."/>
            <person name="Zhou Z."/>
        </authorList>
    </citation>
    <scope>NUCLEOTIDE SEQUENCE [LARGE SCALE GENOMIC DNA]</scope>
    <source>
        <strain evidence="1 2">F913</strain>
    </source>
</reference>
<proteinExistence type="predicted"/>
<evidence type="ECO:0000313" key="1">
    <source>
        <dbReference type="EMBL" id="PNG98339.1"/>
    </source>
</evidence>
<comment type="caution">
    <text evidence="1">The sequence shown here is derived from an EMBL/GenBank/DDBJ whole genome shotgun (WGS) entry which is preliminary data.</text>
</comment>
<dbReference type="SUPFAM" id="SSF89082">
    <property type="entry name" value="Antibiotic binding domain of TipA-like multidrug resistance regulators"/>
    <property type="match status" value="1"/>
</dbReference>
<accession>A0A2J7ZDP8</accession>
<name>A0A2J7ZDP8_STRMQ</name>
<keyword evidence="2" id="KW-1185">Reference proteome</keyword>
<dbReference type="Gene3D" id="1.10.490.50">
    <property type="entry name" value="Antibiotic binding domain of TipA-like multidrug resistance regulators"/>
    <property type="match status" value="1"/>
</dbReference>
<gene>
    <name evidence="1" type="ORF">SMF913_14364</name>
</gene>
<sequence>MHDRVHLLGPCTTEKMTENIDKAGPGLAAYLRDAILANAERHG</sequence>
<dbReference type="AlphaFoldDB" id="A0A2J7ZDP8"/>
<organism evidence="1 2">
    <name type="scientific">Streptomyces malaysiensis</name>
    <dbReference type="NCBI Taxonomy" id="92644"/>
    <lineage>
        <taxon>Bacteria</taxon>
        <taxon>Bacillati</taxon>
        <taxon>Actinomycetota</taxon>
        <taxon>Actinomycetes</taxon>
        <taxon>Kitasatosporales</taxon>
        <taxon>Streptomycetaceae</taxon>
        <taxon>Streptomyces</taxon>
        <taxon>Streptomyces violaceusniger group</taxon>
    </lineage>
</organism>
<dbReference type="InterPro" id="IPR036244">
    <property type="entry name" value="TipA-like_antibiotic-bd"/>
</dbReference>
<dbReference type="EMBL" id="LJIW01000001">
    <property type="protein sequence ID" value="PNG98339.1"/>
    <property type="molecule type" value="Genomic_DNA"/>
</dbReference>